<evidence type="ECO:0000313" key="9">
    <source>
        <dbReference type="EMBL" id="MPL80768.1"/>
    </source>
</evidence>
<dbReference type="GO" id="GO:0008241">
    <property type="term" value="F:peptidyl-dipeptidase activity"/>
    <property type="evidence" value="ECO:0007669"/>
    <property type="project" value="UniProtKB-EC"/>
</dbReference>
<dbReference type="PANTHER" id="PTHR43660:SF1">
    <property type="entry name" value="DIPEPTIDYL CARBOXYPEPTIDASE"/>
    <property type="match status" value="1"/>
</dbReference>
<dbReference type="EC" id="3.4.15.5" evidence="9"/>
<evidence type="ECO:0000256" key="5">
    <source>
        <dbReference type="ARBA" id="ARBA00022801"/>
    </source>
</evidence>
<keyword evidence="4" id="KW-0479">Metal-binding</keyword>
<dbReference type="InterPro" id="IPR034005">
    <property type="entry name" value="M3A_DCP"/>
</dbReference>
<comment type="similarity">
    <text evidence="2">Belongs to the peptidase M3 family.</text>
</comment>
<comment type="caution">
    <text evidence="9">The sequence shown here is derived from an EMBL/GenBank/DDBJ whole genome shotgun (WGS) entry which is preliminary data.</text>
</comment>
<comment type="cofactor">
    <cofactor evidence="1">
        <name>Zn(2+)</name>
        <dbReference type="ChEBI" id="CHEBI:29105"/>
    </cofactor>
</comment>
<dbReference type="Gene3D" id="1.10.1370.10">
    <property type="entry name" value="Neurolysin, domain 3"/>
    <property type="match status" value="1"/>
</dbReference>
<dbReference type="SUPFAM" id="SSF55486">
    <property type="entry name" value="Metalloproteases ('zincins'), catalytic domain"/>
    <property type="match status" value="1"/>
</dbReference>
<keyword evidence="5 9" id="KW-0378">Hydrolase</keyword>
<dbReference type="InterPro" id="IPR024079">
    <property type="entry name" value="MetalloPept_cat_dom_sf"/>
</dbReference>
<dbReference type="Gene3D" id="1.10.1370.40">
    <property type="match status" value="1"/>
</dbReference>
<keyword evidence="6" id="KW-0862">Zinc</keyword>
<evidence type="ECO:0000259" key="8">
    <source>
        <dbReference type="Pfam" id="PF01432"/>
    </source>
</evidence>
<evidence type="ECO:0000256" key="3">
    <source>
        <dbReference type="ARBA" id="ARBA00022670"/>
    </source>
</evidence>
<organism evidence="9">
    <name type="scientific">bioreactor metagenome</name>
    <dbReference type="NCBI Taxonomy" id="1076179"/>
    <lineage>
        <taxon>unclassified sequences</taxon>
        <taxon>metagenomes</taxon>
        <taxon>ecological metagenomes</taxon>
    </lineage>
</organism>
<keyword evidence="9" id="KW-0121">Carboxypeptidase</keyword>
<dbReference type="GO" id="GO:0004180">
    <property type="term" value="F:carboxypeptidase activity"/>
    <property type="evidence" value="ECO:0007669"/>
    <property type="project" value="UniProtKB-KW"/>
</dbReference>
<keyword evidence="3" id="KW-0645">Protease</keyword>
<gene>
    <name evidence="9" type="primary">dcp_4</name>
    <name evidence="9" type="ORF">SDC9_26669</name>
</gene>
<dbReference type="GO" id="GO:0005829">
    <property type="term" value="C:cytosol"/>
    <property type="evidence" value="ECO:0007669"/>
    <property type="project" value="TreeGrafter"/>
</dbReference>
<dbReference type="InterPro" id="IPR045090">
    <property type="entry name" value="Pept_M3A_M3B"/>
</dbReference>
<dbReference type="EMBL" id="VSSQ01000141">
    <property type="protein sequence ID" value="MPL80768.1"/>
    <property type="molecule type" value="Genomic_DNA"/>
</dbReference>
<dbReference type="AlphaFoldDB" id="A0A644UNX5"/>
<dbReference type="GO" id="GO:0004222">
    <property type="term" value="F:metalloendopeptidase activity"/>
    <property type="evidence" value="ECO:0007669"/>
    <property type="project" value="InterPro"/>
</dbReference>
<evidence type="ECO:0000256" key="7">
    <source>
        <dbReference type="ARBA" id="ARBA00023049"/>
    </source>
</evidence>
<dbReference type="CDD" id="cd06456">
    <property type="entry name" value="M3A_DCP"/>
    <property type="match status" value="1"/>
</dbReference>
<proteinExistence type="inferred from homology"/>
<evidence type="ECO:0000256" key="2">
    <source>
        <dbReference type="ARBA" id="ARBA00006040"/>
    </source>
</evidence>
<evidence type="ECO:0000256" key="1">
    <source>
        <dbReference type="ARBA" id="ARBA00001947"/>
    </source>
</evidence>
<dbReference type="PANTHER" id="PTHR43660">
    <property type="entry name" value="DIPEPTIDYL CARBOXYPEPTIDASE"/>
    <property type="match status" value="1"/>
</dbReference>
<dbReference type="GO" id="GO:0046872">
    <property type="term" value="F:metal ion binding"/>
    <property type="evidence" value="ECO:0007669"/>
    <property type="project" value="UniProtKB-KW"/>
</dbReference>
<dbReference type="FunFam" id="3.40.390.10:FF:000009">
    <property type="entry name" value="Oligopeptidase A"/>
    <property type="match status" value="1"/>
</dbReference>
<sequence>MKNLLLPLLTMAILTFTGCRQKQTATEPENPFFSEYTTPFQVPPFDKIDTSHYLPAFIEGIRQQAEEIAAITENPEAPDFENTILAYDKSGKLLNRVSYVFYNLNGAHTNDQMQEIARKISPLMSKHQDDISMNPELFSRIKKVYEKRHESGLDDQQIRVVEKYYRDFERQGANLPAREQETLRKINEELAMLQVKFGENQLAEINKNFKLVIDKQEDLAGLPEGVIAAAAETAGSTGDEGKWVFTLAKPSLIPFLQYADNRNLREKLYRGYFMRGNNDNANDNKQIVKDIVRLRAEKARLLGFDNFAAYVIDENMAKTTDNVDKFLSNLFRSALPVAKNDLAEMQKIANAEGNSFKLESWDWWYYAEKLRKQKYDLDETQIKPYLKLENVRDGMFEVAHKLYGITFSKLTNLPVYQKDVETFEVKEADGSHLGILYLDYFPRAEKSGGAWCTGFQPAGWENGKKVDPIVSIVCNFTPPSGNVPALLSWDETTTLFHEFGHALHGLFTEGKYTRTAGNVARDFVELPSQIMENWAGEPEVLRMFARHYETSEIIPDALIEKLTNSSHFNQGFTTVEYIAASILDLDYHILKSPAMVEDVNAFEKEAMDRIGLIPEILPRYRTTYFSHIFDGGYAAGYYVYLWAAVLDSDAFDYFRQSGDIFNKELAAAFRKYCLAENGNDEGMEQYRKFRGQDPSQEPLLKKRGLK</sequence>
<evidence type="ECO:0000256" key="4">
    <source>
        <dbReference type="ARBA" id="ARBA00022723"/>
    </source>
</evidence>
<dbReference type="Gene3D" id="3.40.390.10">
    <property type="entry name" value="Collagenase (Catalytic Domain)"/>
    <property type="match status" value="1"/>
</dbReference>
<keyword evidence="7" id="KW-0482">Metalloprotease</keyword>
<dbReference type="InterPro" id="IPR024077">
    <property type="entry name" value="Neurolysin/TOP_dom2"/>
</dbReference>
<dbReference type="PROSITE" id="PS51257">
    <property type="entry name" value="PROKAR_LIPOPROTEIN"/>
    <property type="match status" value="1"/>
</dbReference>
<evidence type="ECO:0000256" key="6">
    <source>
        <dbReference type="ARBA" id="ARBA00022833"/>
    </source>
</evidence>
<dbReference type="InterPro" id="IPR001567">
    <property type="entry name" value="Pept_M3A_M3B_dom"/>
</dbReference>
<accession>A0A644UNX5</accession>
<reference evidence="9" key="1">
    <citation type="submission" date="2019-08" db="EMBL/GenBank/DDBJ databases">
        <authorList>
            <person name="Kucharzyk K."/>
            <person name="Murdoch R.W."/>
            <person name="Higgins S."/>
            <person name="Loffler F."/>
        </authorList>
    </citation>
    <scope>NUCLEOTIDE SEQUENCE</scope>
</reference>
<feature type="domain" description="Peptidase M3A/M3B catalytic" evidence="8">
    <location>
        <begin position="255"/>
        <end position="704"/>
    </location>
</feature>
<name>A0A644UNX5_9ZZZZ</name>
<dbReference type="GO" id="GO:0006508">
    <property type="term" value="P:proteolysis"/>
    <property type="evidence" value="ECO:0007669"/>
    <property type="project" value="UniProtKB-KW"/>
</dbReference>
<protein>
    <submittedName>
        <fullName evidence="9">Dipeptidyl carboxypeptidase</fullName>
        <ecNumber evidence="9">3.4.15.5</ecNumber>
    </submittedName>
</protein>
<dbReference type="Pfam" id="PF01432">
    <property type="entry name" value="Peptidase_M3"/>
    <property type="match status" value="1"/>
</dbReference>